<evidence type="ECO:0008006" key="3">
    <source>
        <dbReference type="Google" id="ProtNLM"/>
    </source>
</evidence>
<dbReference type="Proteomes" id="UP001597299">
    <property type="component" value="Unassembled WGS sequence"/>
</dbReference>
<name>A0ABW4Z1A9_9HYPH</name>
<protein>
    <recommendedName>
        <fullName evidence="3">HEPN domain-containing protein</fullName>
    </recommendedName>
</protein>
<keyword evidence="2" id="KW-1185">Reference proteome</keyword>
<organism evidence="1 2">
    <name type="scientific">Ancylobacter oerskovii</name>
    <dbReference type="NCBI Taxonomy" id="459519"/>
    <lineage>
        <taxon>Bacteria</taxon>
        <taxon>Pseudomonadati</taxon>
        <taxon>Pseudomonadota</taxon>
        <taxon>Alphaproteobacteria</taxon>
        <taxon>Hyphomicrobiales</taxon>
        <taxon>Xanthobacteraceae</taxon>
        <taxon>Ancylobacter</taxon>
    </lineage>
</organism>
<sequence length="153" mass="17261">MEFQTADTIDGWLELARVARRMAEMAMSEPMTRNAAWAHAGFACECLLKASIMAKERLNRFPDRRERRELYVHDLGALAKLLGVQIGPMDEVAPAWMVALEWRRDHAYVDGRMPVAVVQGLFDAVFSDGGVGEWIVRNYLRNYTTPGGSIFPS</sequence>
<evidence type="ECO:0000313" key="1">
    <source>
        <dbReference type="EMBL" id="MFD2142294.1"/>
    </source>
</evidence>
<proteinExistence type="predicted"/>
<gene>
    <name evidence="1" type="ORF">ACFSNC_17950</name>
</gene>
<dbReference type="EMBL" id="JBHUHD010000001">
    <property type="protein sequence ID" value="MFD2142294.1"/>
    <property type="molecule type" value="Genomic_DNA"/>
</dbReference>
<evidence type="ECO:0000313" key="2">
    <source>
        <dbReference type="Proteomes" id="UP001597299"/>
    </source>
</evidence>
<accession>A0ABW4Z1A9</accession>
<dbReference type="RefSeq" id="WP_213351254.1">
    <property type="nucleotide sequence ID" value="NZ_JAHBGB010000006.1"/>
</dbReference>
<comment type="caution">
    <text evidence="1">The sequence shown here is derived from an EMBL/GenBank/DDBJ whole genome shotgun (WGS) entry which is preliminary data.</text>
</comment>
<reference evidence="2" key="1">
    <citation type="journal article" date="2019" name="Int. J. Syst. Evol. Microbiol.">
        <title>The Global Catalogue of Microorganisms (GCM) 10K type strain sequencing project: providing services to taxonomists for standard genome sequencing and annotation.</title>
        <authorList>
            <consortium name="The Broad Institute Genomics Platform"/>
            <consortium name="The Broad Institute Genome Sequencing Center for Infectious Disease"/>
            <person name="Wu L."/>
            <person name="Ma J."/>
        </authorList>
    </citation>
    <scope>NUCLEOTIDE SEQUENCE [LARGE SCALE GENOMIC DNA]</scope>
    <source>
        <strain evidence="2">CCM 7435</strain>
    </source>
</reference>